<accession>A0A8S2D331</accession>
<evidence type="ECO:0000313" key="4">
    <source>
        <dbReference type="Proteomes" id="UP000677228"/>
    </source>
</evidence>
<sequence>MTDMNMMLVLGGALVGLDRRGLSKVVGTLGLLPSVKLQNFQKYENELVVATRETADKSMSTAANEARSHFSGNDISVSVDGTWMTQGFSSLYGVGNLLSVSNPSSPGLRDS</sequence>
<feature type="domain" description="Mutator-like transposase" evidence="1">
    <location>
        <begin position="2"/>
        <end position="100"/>
    </location>
</feature>
<evidence type="ECO:0000259" key="1">
    <source>
        <dbReference type="Pfam" id="PF20700"/>
    </source>
</evidence>
<dbReference type="AlphaFoldDB" id="A0A8S2D331"/>
<dbReference type="InterPro" id="IPR049012">
    <property type="entry name" value="Mutator_transp_dom"/>
</dbReference>
<evidence type="ECO:0000313" key="3">
    <source>
        <dbReference type="EMBL" id="CAF3650567.1"/>
    </source>
</evidence>
<name>A0A8S2D331_9BILA</name>
<reference evidence="2" key="1">
    <citation type="submission" date="2021-02" db="EMBL/GenBank/DDBJ databases">
        <authorList>
            <person name="Nowell W R."/>
        </authorList>
    </citation>
    <scope>NUCLEOTIDE SEQUENCE</scope>
</reference>
<dbReference type="Proteomes" id="UP000682733">
    <property type="component" value="Unassembled WGS sequence"/>
</dbReference>
<dbReference type="Pfam" id="PF20700">
    <property type="entry name" value="Mutator"/>
    <property type="match status" value="1"/>
</dbReference>
<dbReference type="EMBL" id="CAJNOK010002570">
    <property type="protein sequence ID" value="CAF0865730.1"/>
    <property type="molecule type" value="Genomic_DNA"/>
</dbReference>
<dbReference type="EMBL" id="CAJOBA010002571">
    <property type="protein sequence ID" value="CAF3650567.1"/>
    <property type="molecule type" value="Genomic_DNA"/>
</dbReference>
<dbReference type="Proteomes" id="UP000677228">
    <property type="component" value="Unassembled WGS sequence"/>
</dbReference>
<gene>
    <name evidence="2" type="ORF">OVA965_LOCUS7868</name>
    <name evidence="3" type="ORF">TMI583_LOCUS7864</name>
</gene>
<evidence type="ECO:0000313" key="2">
    <source>
        <dbReference type="EMBL" id="CAF0865730.1"/>
    </source>
</evidence>
<comment type="caution">
    <text evidence="2">The sequence shown here is derived from an EMBL/GenBank/DDBJ whole genome shotgun (WGS) entry which is preliminary data.</text>
</comment>
<protein>
    <recommendedName>
        <fullName evidence="1">Mutator-like transposase domain-containing protein</fullName>
    </recommendedName>
</protein>
<proteinExistence type="predicted"/>
<organism evidence="2 4">
    <name type="scientific">Didymodactylos carnosus</name>
    <dbReference type="NCBI Taxonomy" id="1234261"/>
    <lineage>
        <taxon>Eukaryota</taxon>
        <taxon>Metazoa</taxon>
        <taxon>Spiralia</taxon>
        <taxon>Gnathifera</taxon>
        <taxon>Rotifera</taxon>
        <taxon>Eurotatoria</taxon>
        <taxon>Bdelloidea</taxon>
        <taxon>Philodinida</taxon>
        <taxon>Philodinidae</taxon>
        <taxon>Didymodactylos</taxon>
    </lineage>
</organism>